<sequence>MSESKDDIPFVLLDCHDESIRKIDRALMETGETLTLLSNSEVLTQPGKGSGRFVADLADGPTKRALKGTSPLRSLLVVGSGMLNHAQLALVDDEGKTHARADLTVLTPDGAGRTVRLVSLQGLRGYDKALAALSAYLRGPAPEKDHGIADLVDMLFPEHESYDPKPETVIAPDEIAYDAANDIIRTHLAVARRNEAGIIADHDSEFLHDYRVALRKIRSVISLFRGSYGEAQTADLKRRFSDLMTPTGRLRDLDVYLLGRDAFYDLLPESLHDGLRLMFDIFIRERRREHRKFVKLLESPQYRIALTELEVLFAQGSRPEPGPEAAHPAQDYACGLIWHRYRKVCKIAARITEETPDEEVHELRINCKKLRYLIELFAPLFPRGRLKALLLPLRELQENLGLFNDYSVQQAALQDFLAHHPLKAQQDERAMATSIGALIAILHQRQAQERARVVKSFEAFDSPATRREFASLFRRKGA</sequence>
<organism evidence="2 3">
    <name type="scientific">Paracoccus litorisediminis</name>
    <dbReference type="NCBI Taxonomy" id="2006130"/>
    <lineage>
        <taxon>Bacteria</taxon>
        <taxon>Pseudomonadati</taxon>
        <taxon>Pseudomonadota</taxon>
        <taxon>Alphaproteobacteria</taxon>
        <taxon>Rhodobacterales</taxon>
        <taxon>Paracoccaceae</taxon>
        <taxon>Paracoccus</taxon>
    </lineage>
</organism>
<dbReference type="EMBL" id="WMIG01000029">
    <property type="protein sequence ID" value="MTH62253.1"/>
    <property type="molecule type" value="Genomic_DNA"/>
</dbReference>
<evidence type="ECO:0000313" key="2">
    <source>
        <dbReference type="EMBL" id="MTH62253.1"/>
    </source>
</evidence>
<reference evidence="2 3" key="1">
    <citation type="submission" date="2019-11" db="EMBL/GenBank/DDBJ databases">
        <authorList>
            <person name="Dong K."/>
        </authorList>
    </citation>
    <scope>NUCLEOTIDE SEQUENCE [LARGE SCALE GENOMIC DNA]</scope>
    <source>
        <strain evidence="2 3">NBRC 112902</strain>
    </source>
</reference>
<dbReference type="PROSITE" id="PS51708">
    <property type="entry name" value="CHAD"/>
    <property type="match status" value="1"/>
</dbReference>
<accession>A0A844HPE3</accession>
<gene>
    <name evidence="2" type="ORF">GL300_23980</name>
</gene>
<dbReference type="Proteomes" id="UP000449846">
    <property type="component" value="Unassembled WGS sequence"/>
</dbReference>
<comment type="caution">
    <text evidence="2">The sequence shown here is derived from an EMBL/GenBank/DDBJ whole genome shotgun (WGS) entry which is preliminary data.</text>
</comment>
<evidence type="ECO:0000313" key="3">
    <source>
        <dbReference type="Proteomes" id="UP000449846"/>
    </source>
</evidence>
<dbReference type="Gene3D" id="1.40.20.10">
    <property type="entry name" value="CHAD domain"/>
    <property type="match status" value="1"/>
</dbReference>
<proteinExistence type="predicted"/>
<dbReference type="RefSeq" id="WP_155042202.1">
    <property type="nucleotide sequence ID" value="NZ_WMIG01000029.1"/>
</dbReference>
<dbReference type="SMART" id="SM00880">
    <property type="entry name" value="CHAD"/>
    <property type="match status" value="1"/>
</dbReference>
<feature type="domain" description="CHAD" evidence="1">
    <location>
        <begin position="173"/>
        <end position="466"/>
    </location>
</feature>
<dbReference type="OrthoDB" id="9777271at2"/>
<dbReference type="InterPro" id="IPR038186">
    <property type="entry name" value="CHAD_dom_sf"/>
</dbReference>
<keyword evidence="3" id="KW-1185">Reference proteome</keyword>
<protein>
    <submittedName>
        <fullName evidence="2">CHAD domain-containing protein</fullName>
    </submittedName>
</protein>
<dbReference type="InterPro" id="IPR007899">
    <property type="entry name" value="CHAD_dom"/>
</dbReference>
<dbReference type="AlphaFoldDB" id="A0A844HPE3"/>
<evidence type="ECO:0000259" key="1">
    <source>
        <dbReference type="PROSITE" id="PS51708"/>
    </source>
</evidence>
<dbReference type="PANTHER" id="PTHR39339:SF1">
    <property type="entry name" value="CHAD DOMAIN-CONTAINING PROTEIN"/>
    <property type="match status" value="1"/>
</dbReference>
<dbReference type="Pfam" id="PF05235">
    <property type="entry name" value="CHAD"/>
    <property type="match status" value="1"/>
</dbReference>
<dbReference type="PANTHER" id="PTHR39339">
    <property type="entry name" value="SLR1444 PROTEIN"/>
    <property type="match status" value="1"/>
</dbReference>
<name>A0A844HPE3_9RHOB</name>